<sequence length="927" mass="101431">MRENNQNIKIHYKMYKKGKHWVFASITASTIAIGAFTLTGLSASAEESTTVTEQTVSQPKTETAPVQQEQVASQPKTENAPVQQEQAVSQPKTETAPVQQEQAVSQPKTETAPVQQEQAVSQPKTENVPVQQEQVASQPKTETAPVQQEQAASQPKTEENPEAKQATASAPVTTTTSSTEAAKTVTTAAKEYATTTVKTSAKAKKAVAKAAAATTESNITSVTKDNFEDHFVLNGSAKNQYNKNSGTVTLTPDKIDQSGNFALNEKIDLSKSFTLKGKINLGTKSKSQGGADGIGFAFHNGDPSTIGMSGGALGIGNLVDAFGFKLDTFFNGEGANGTKGEYFMRDPYKKDNTSYGAFIYTDPNVVPKYGENVNKDEIGKTKHYAYTDEASVKEISNPYNNTFRDILFEYNGDTKMMKITYEGKVWEADITKWKNADVDAYSFIVTGSTGGSSNLQQFKIEDFSYTAAGKFTALFKSKENETLNEAYSKYDKQGVTADYSSDINSIFSDIYKQGYDFVGTDSTQTDKGEYTESKNKDDSLNVAVKFDNTPSQVIYYFDRAPGKVVIKYVDQDGNELRSQIDKTGKFGENYTSNKLSFDGYRFDTMDENSAATNGTLIRVEDNLTVIYKYIAQSTIVFSFFDEEDLNTSLKPSFDKTGDEKTSDSVNDELSTILEAIKNQGYDFKAVTTSQDNMFDENGKTITYLKEDGSVKYIFNKASGNLIVKYQDESGNEISSTSSNTEKVGTDYTTSQRDIEGYTFKEVNGETQGQYTREDTTVIYIYTKNPDMIGNLTVHYYIQDTTTSLKDSITHKGKVGESFPQTGADIEGYTLVNTVGSPSGSFTAGEQTITYYYTKNPVVEPPVVEPPVVETTCRGTACRGTTCRRTACRGTACRGTACRRTACRRTTCRGTACCGTTCRGTACCGTTC</sequence>
<keyword evidence="4" id="KW-0472">Membrane</keyword>
<accession>A0A433RPK8</accession>
<keyword evidence="1" id="KW-0732">Signal</keyword>
<comment type="caution">
    <text evidence="6">The sequence shown here is derived from an EMBL/GenBank/DDBJ whole genome shotgun (WGS) entry which is preliminary data.</text>
</comment>
<dbReference type="InterPro" id="IPR009459">
    <property type="entry name" value="MucBP_dom"/>
</dbReference>
<feature type="compositionally biased region" description="Polar residues" evidence="3">
    <location>
        <begin position="59"/>
        <end position="155"/>
    </location>
</feature>
<keyword evidence="7" id="KW-1185">Reference proteome</keyword>
<keyword evidence="2" id="KW-0677">Repeat</keyword>
<dbReference type="RefSeq" id="WP_199754710.1">
    <property type="nucleotide sequence ID" value="NZ_JTFC01000042.1"/>
</dbReference>
<evidence type="ECO:0000256" key="1">
    <source>
        <dbReference type="ARBA" id="ARBA00022729"/>
    </source>
</evidence>
<dbReference type="Pfam" id="PF18483">
    <property type="entry name" value="Lectin_L-type_dom"/>
    <property type="match status" value="1"/>
</dbReference>
<evidence type="ECO:0000259" key="5">
    <source>
        <dbReference type="Pfam" id="PF06458"/>
    </source>
</evidence>
<dbReference type="EMBL" id="JTFC01000042">
    <property type="protein sequence ID" value="RUS52349.1"/>
    <property type="molecule type" value="Genomic_DNA"/>
</dbReference>
<dbReference type="Gene3D" id="2.60.120.200">
    <property type="match status" value="1"/>
</dbReference>
<feature type="domain" description="MucBP" evidence="5">
    <location>
        <begin position="721"/>
        <end position="782"/>
    </location>
</feature>
<dbReference type="SUPFAM" id="SSF49899">
    <property type="entry name" value="Concanavalin A-like lectins/glucanases"/>
    <property type="match status" value="1"/>
</dbReference>
<feature type="domain" description="MucBP" evidence="5">
    <location>
        <begin position="791"/>
        <end position="853"/>
    </location>
</feature>
<feature type="non-terminal residue" evidence="6">
    <location>
        <position position="927"/>
    </location>
</feature>
<evidence type="ECO:0000313" key="6">
    <source>
        <dbReference type="EMBL" id="RUS52349.1"/>
    </source>
</evidence>
<evidence type="ECO:0000256" key="2">
    <source>
        <dbReference type="ARBA" id="ARBA00022737"/>
    </source>
</evidence>
<evidence type="ECO:0000313" key="7">
    <source>
        <dbReference type="Proteomes" id="UP000288623"/>
    </source>
</evidence>
<name>A0A433RPK8_9BACL</name>
<reference evidence="6 7" key="1">
    <citation type="submission" date="2014-11" db="EMBL/GenBank/DDBJ databases">
        <title>Genome sequence and analysis of novel Kurthia sp.</title>
        <authorList>
            <person name="Lawson J.N."/>
            <person name="Gonzalez J.E."/>
            <person name="Rinauldi L."/>
            <person name="Xuan Z."/>
            <person name="Firman A."/>
            <person name="Shaddox L."/>
            <person name="Trudeau A."/>
            <person name="Shah S."/>
            <person name="Reiman D."/>
        </authorList>
    </citation>
    <scope>NUCLEOTIDE SEQUENCE [LARGE SCALE GENOMIC DNA]</scope>
    <source>
        <strain evidence="6 7">3B1D</strain>
    </source>
</reference>
<dbReference type="Pfam" id="PF19258">
    <property type="entry name" value="KxYKxGKxW_sig"/>
    <property type="match status" value="1"/>
</dbReference>
<feature type="domain" description="MucBP" evidence="5">
    <location>
        <begin position="563"/>
        <end position="629"/>
    </location>
</feature>
<proteinExistence type="predicted"/>
<dbReference type="InterPro" id="IPR013320">
    <property type="entry name" value="ConA-like_dom_sf"/>
</dbReference>
<dbReference type="InterPro" id="IPR056573">
    <property type="entry name" value="Lectin_L-type_dom"/>
</dbReference>
<dbReference type="Proteomes" id="UP000288623">
    <property type="component" value="Unassembled WGS sequence"/>
</dbReference>
<keyword evidence="4" id="KW-0812">Transmembrane</keyword>
<protein>
    <recommendedName>
        <fullName evidence="5">MucBP domain-containing protein</fullName>
    </recommendedName>
</protein>
<evidence type="ECO:0000256" key="4">
    <source>
        <dbReference type="SAM" id="Phobius"/>
    </source>
</evidence>
<organism evidence="6 7">
    <name type="scientific">Candidatus Kurthia intestinigallinarum</name>
    <dbReference type="NCBI Taxonomy" id="1562256"/>
    <lineage>
        <taxon>Bacteria</taxon>
        <taxon>Bacillati</taxon>
        <taxon>Bacillota</taxon>
        <taxon>Bacilli</taxon>
        <taxon>Bacillales</taxon>
        <taxon>Caryophanaceae</taxon>
        <taxon>Kurthia</taxon>
    </lineage>
</organism>
<feature type="compositionally biased region" description="Low complexity" evidence="3">
    <location>
        <begin position="166"/>
        <end position="180"/>
    </location>
</feature>
<evidence type="ECO:0000256" key="3">
    <source>
        <dbReference type="SAM" id="MobiDB-lite"/>
    </source>
</evidence>
<feature type="transmembrane region" description="Helical" evidence="4">
    <location>
        <begin position="21"/>
        <end position="41"/>
    </location>
</feature>
<feature type="compositionally biased region" description="Low complexity" evidence="3">
    <location>
        <begin position="44"/>
        <end position="58"/>
    </location>
</feature>
<dbReference type="AlphaFoldDB" id="A0A433RPK8"/>
<gene>
    <name evidence="6" type="ORF">QI30_16355</name>
</gene>
<keyword evidence="4" id="KW-1133">Transmembrane helix</keyword>
<dbReference type="CDD" id="cd01951">
    <property type="entry name" value="lectin_L-type"/>
    <property type="match status" value="1"/>
</dbReference>
<dbReference type="InterPro" id="IPR022263">
    <property type="entry name" value="KxYKxGKxW"/>
</dbReference>
<dbReference type="NCBIfam" id="TIGR03715">
    <property type="entry name" value="KxYKxGKxW"/>
    <property type="match status" value="1"/>
</dbReference>
<dbReference type="Pfam" id="PF06458">
    <property type="entry name" value="MucBP"/>
    <property type="match status" value="3"/>
</dbReference>
<dbReference type="Gene3D" id="3.10.20.320">
    <property type="entry name" value="Putative peptidoglycan bound protein (lpxtg motif)"/>
    <property type="match status" value="3"/>
</dbReference>
<feature type="region of interest" description="Disordered" evidence="3">
    <location>
        <begin position="44"/>
        <end position="180"/>
    </location>
</feature>